<evidence type="ECO:0000256" key="1">
    <source>
        <dbReference type="ARBA" id="ARBA00023125"/>
    </source>
</evidence>
<sequence length="195" mass="23039">MPTKTFENLNEEKKKQIFNALLNEFSVYKLSESQVARIIKNCGIARGSFYKYFNDINDSYHYVLDTVLHEVHFDVFEQIKKENDNTLNAFYEATLKFINKIDNSKYRNFYKLYIEYNQYDLKQSNYDYHKLSKDNLILLVDGHPISDINKIISIYKFVTMAAHETIKAILMDADKEQSLSDLKIYLQVIKNGLID</sequence>
<keyword evidence="5" id="KW-1185">Reference proteome</keyword>
<dbReference type="SUPFAM" id="SSF46689">
    <property type="entry name" value="Homeodomain-like"/>
    <property type="match status" value="1"/>
</dbReference>
<feature type="DNA-binding region" description="H-T-H motif" evidence="2">
    <location>
        <begin position="34"/>
        <end position="53"/>
    </location>
</feature>
<evidence type="ECO:0000256" key="2">
    <source>
        <dbReference type="PROSITE-ProRule" id="PRU00335"/>
    </source>
</evidence>
<gene>
    <name evidence="4" type="ORF">DY114_01170</name>
</gene>
<reference evidence="4 5" key="1">
    <citation type="submission" date="2018-08" db="EMBL/GenBank/DDBJ databases">
        <title>Comparative genomics of wild bee and flower associated Lactobacillus reveals potential adaptation to the bee host.</title>
        <authorList>
            <person name="Vuong H.Q."/>
            <person name="Mcfrederick Q.S."/>
        </authorList>
    </citation>
    <scope>NUCLEOTIDE SEQUENCE [LARGE SCALE GENOMIC DNA]</scope>
    <source>
        <strain evidence="4 5">HV_13</strain>
    </source>
</reference>
<protein>
    <submittedName>
        <fullName evidence="4">TetR/AcrR family transcriptional regulator</fullName>
    </submittedName>
</protein>
<evidence type="ECO:0000259" key="3">
    <source>
        <dbReference type="PROSITE" id="PS50977"/>
    </source>
</evidence>
<proteinExistence type="predicted"/>
<organism evidence="4 5">
    <name type="scientific">Apilactobacillus micheneri</name>
    <dbReference type="NCBI Taxonomy" id="1899430"/>
    <lineage>
        <taxon>Bacteria</taxon>
        <taxon>Bacillati</taxon>
        <taxon>Bacillota</taxon>
        <taxon>Bacilli</taxon>
        <taxon>Lactobacillales</taxon>
        <taxon>Lactobacillaceae</taxon>
        <taxon>Apilactobacillus</taxon>
    </lineage>
</organism>
<comment type="caution">
    <text evidence="4">The sequence shown here is derived from an EMBL/GenBank/DDBJ whole genome shotgun (WGS) entry which is preliminary data.</text>
</comment>
<name>A0ABY2Z3R9_9LACO</name>
<keyword evidence="1 2" id="KW-0238">DNA-binding</keyword>
<dbReference type="InterPro" id="IPR001647">
    <property type="entry name" value="HTH_TetR"/>
</dbReference>
<dbReference type="EMBL" id="QUAV01000001">
    <property type="protein sequence ID" value="TPR26337.1"/>
    <property type="molecule type" value="Genomic_DNA"/>
</dbReference>
<dbReference type="Gene3D" id="1.10.357.10">
    <property type="entry name" value="Tetracycline Repressor, domain 2"/>
    <property type="match status" value="1"/>
</dbReference>
<dbReference type="Proteomes" id="UP000777560">
    <property type="component" value="Unassembled WGS sequence"/>
</dbReference>
<evidence type="ECO:0000313" key="5">
    <source>
        <dbReference type="Proteomes" id="UP000777560"/>
    </source>
</evidence>
<dbReference type="InterPro" id="IPR009057">
    <property type="entry name" value="Homeodomain-like_sf"/>
</dbReference>
<feature type="domain" description="HTH tetR-type" evidence="3">
    <location>
        <begin position="11"/>
        <end position="71"/>
    </location>
</feature>
<evidence type="ECO:0000313" key="4">
    <source>
        <dbReference type="EMBL" id="TPR26337.1"/>
    </source>
</evidence>
<accession>A0ABY2Z3R9</accession>
<dbReference type="RefSeq" id="WP_140925755.1">
    <property type="nucleotide sequence ID" value="NZ_QUAU01000001.1"/>
</dbReference>
<dbReference type="PROSITE" id="PS50977">
    <property type="entry name" value="HTH_TETR_2"/>
    <property type="match status" value="1"/>
</dbReference>